<organism evidence="2 3">
    <name type="scientific">Stackebrandtia albiflava</name>
    <dbReference type="NCBI Taxonomy" id="406432"/>
    <lineage>
        <taxon>Bacteria</taxon>
        <taxon>Bacillati</taxon>
        <taxon>Actinomycetota</taxon>
        <taxon>Actinomycetes</taxon>
        <taxon>Glycomycetales</taxon>
        <taxon>Glycomycetaceae</taxon>
        <taxon>Stackebrandtia</taxon>
    </lineage>
</organism>
<dbReference type="Proteomes" id="UP000321617">
    <property type="component" value="Unassembled WGS sequence"/>
</dbReference>
<evidence type="ECO:0000313" key="3">
    <source>
        <dbReference type="Proteomes" id="UP000321617"/>
    </source>
</evidence>
<dbReference type="InterPro" id="IPR002575">
    <property type="entry name" value="Aminoglycoside_PTrfase"/>
</dbReference>
<reference evidence="2 3" key="1">
    <citation type="journal article" date="2013" name="Stand. Genomic Sci.">
        <title>Genomic Encyclopedia of Type Strains, Phase I: The one thousand microbial genomes (KMG-I) project.</title>
        <authorList>
            <person name="Kyrpides N.C."/>
            <person name="Woyke T."/>
            <person name="Eisen J.A."/>
            <person name="Garrity G."/>
            <person name="Lilburn T.G."/>
            <person name="Beck B.J."/>
            <person name="Whitman W.B."/>
            <person name="Hugenholtz P."/>
            <person name="Klenk H.P."/>
        </authorList>
    </citation>
    <scope>NUCLEOTIDE SEQUENCE [LARGE SCALE GENOMIC DNA]</scope>
    <source>
        <strain evidence="2 3">DSM 45044</strain>
    </source>
</reference>
<keyword evidence="2" id="KW-0418">Kinase</keyword>
<feature type="domain" description="Aminoglycoside phosphotransferase" evidence="1">
    <location>
        <begin position="30"/>
        <end position="235"/>
    </location>
</feature>
<dbReference type="AlphaFoldDB" id="A0A562UQN5"/>
<dbReference type="InterPro" id="IPR011009">
    <property type="entry name" value="Kinase-like_dom_sf"/>
</dbReference>
<sequence length="282" mass="30986">MSMLVSVIRAVEGRLARRVIVAEVLVDHYDRAVFRSSDPDLGEVVVKAQTAIVDLAVEVEGMRAAESAGVPVPAVLAHFDTTEFAVLMIPWTAGNPLGPENPDADWHRAGAVLRRLHDHPPPAGLPTLFGGGDESTPVLYRPGPVGALPDPIRHRLAELTARAMAAPQAPGRLLHGDLSPDHLLFHDGRVAAVIDFGLARTGDPVWDLVRLTMWHRGRLSTVLDGYRATRAFRHHVRRLYEPFTVAHHLAACDWLIDHDIDPTPTVRELTRIATEYPPRPTI</sequence>
<keyword evidence="2" id="KW-0808">Transferase</keyword>
<dbReference type="Pfam" id="PF01636">
    <property type="entry name" value="APH"/>
    <property type="match status" value="1"/>
</dbReference>
<evidence type="ECO:0000259" key="1">
    <source>
        <dbReference type="Pfam" id="PF01636"/>
    </source>
</evidence>
<comment type="caution">
    <text evidence="2">The sequence shown here is derived from an EMBL/GenBank/DDBJ whole genome shotgun (WGS) entry which is preliminary data.</text>
</comment>
<dbReference type="RefSeq" id="WP_147143302.1">
    <property type="nucleotide sequence ID" value="NZ_BAABIJ010000005.1"/>
</dbReference>
<accession>A0A562UQN5</accession>
<dbReference type="PANTHER" id="PTHR21310">
    <property type="entry name" value="AMINOGLYCOSIDE PHOSPHOTRANSFERASE-RELATED-RELATED"/>
    <property type="match status" value="1"/>
</dbReference>
<name>A0A562UQN5_9ACTN</name>
<dbReference type="GO" id="GO:0016301">
    <property type="term" value="F:kinase activity"/>
    <property type="evidence" value="ECO:0007669"/>
    <property type="project" value="UniProtKB-KW"/>
</dbReference>
<dbReference type="InterPro" id="IPR051678">
    <property type="entry name" value="AGP_Transferase"/>
</dbReference>
<dbReference type="EMBL" id="VLLL01000009">
    <property type="protein sequence ID" value="TWJ07929.1"/>
    <property type="molecule type" value="Genomic_DNA"/>
</dbReference>
<protein>
    <submittedName>
        <fullName evidence="2">Ser/Thr protein kinase RdoA (MazF antagonist)</fullName>
    </submittedName>
</protein>
<dbReference type="SUPFAM" id="SSF56112">
    <property type="entry name" value="Protein kinase-like (PK-like)"/>
    <property type="match status" value="1"/>
</dbReference>
<proteinExistence type="predicted"/>
<gene>
    <name evidence="2" type="ORF">LX16_4712</name>
</gene>
<keyword evidence="3" id="KW-1185">Reference proteome</keyword>
<dbReference type="Gene3D" id="3.90.1200.10">
    <property type="match status" value="1"/>
</dbReference>
<dbReference type="OrthoDB" id="3806873at2"/>
<evidence type="ECO:0000313" key="2">
    <source>
        <dbReference type="EMBL" id="TWJ07929.1"/>
    </source>
</evidence>